<evidence type="ECO:0008006" key="5">
    <source>
        <dbReference type="Google" id="ProtNLM"/>
    </source>
</evidence>
<feature type="compositionally biased region" description="Low complexity" evidence="1">
    <location>
        <begin position="88"/>
        <end position="98"/>
    </location>
</feature>
<reference evidence="3 4" key="1">
    <citation type="submission" date="2024-05" db="EMBL/GenBank/DDBJ databases">
        <title>Genomic Encyclopedia of Type Strains, Phase IV (KMG-IV): sequencing the most valuable type-strain genomes for metagenomic binning, comparative biology and taxonomic classification.</title>
        <authorList>
            <person name="Goeker M."/>
        </authorList>
    </citation>
    <scope>NUCLEOTIDE SEQUENCE [LARGE SCALE GENOMIC DNA]</scope>
    <source>
        <strain evidence="3 4">DSM 25286</strain>
    </source>
</reference>
<organism evidence="3 4">
    <name type="scientific">Salinicoccus halitifaciens</name>
    <dbReference type="NCBI Taxonomy" id="1073415"/>
    <lineage>
        <taxon>Bacteria</taxon>
        <taxon>Bacillati</taxon>
        <taxon>Bacillota</taxon>
        <taxon>Bacilli</taxon>
        <taxon>Bacillales</taxon>
        <taxon>Staphylococcaceae</taxon>
        <taxon>Salinicoccus</taxon>
    </lineage>
</organism>
<keyword evidence="4" id="KW-1185">Reference proteome</keyword>
<feature type="signal peptide" evidence="2">
    <location>
        <begin position="1"/>
        <end position="21"/>
    </location>
</feature>
<gene>
    <name evidence="3" type="ORF">ABHD89_001311</name>
</gene>
<proteinExistence type="predicted"/>
<feature type="compositionally biased region" description="Low complexity" evidence="1">
    <location>
        <begin position="111"/>
        <end position="147"/>
    </location>
</feature>
<dbReference type="RefSeq" id="WP_230821791.1">
    <property type="nucleotide sequence ID" value="NZ_JAJNCU010000003.1"/>
</dbReference>
<accession>A0ABV2E910</accession>
<feature type="chain" id="PRO_5045886050" description="Transglycosylase" evidence="2">
    <location>
        <begin position="22"/>
        <end position="232"/>
    </location>
</feature>
<evidence type="ECO:0000313" key="3">
    <source>
        <dbReference type="EMBL" id="MET3110909.1"/>
    </source>
</evidence>
<dbReference type="Proteomes" id="UP001549019">
    <property type="component" value="Unassembled WGS sequence"/>
</dbReference>
<feature type="region of interest" description="Disordered" evidence="1">
    <location>
        <begin position="88"/>
        <end position="153"/>
    </location>
</feature>
<evidence type="ECO:0000256" key="2">
    <source>
        <dbReference type="SAM" id="SignalP"/>
    </source>
</evidence>
<dbReference type="EMBL" id="JBDZDV010000002">
    <property type="protein sequence ID" value="MET3110909.1"/>
    <property type="molecule type" value="Genomic_DNA"/>
</dbReference>
<protein>
    <recommendedName>
        <fullName evidence="5">Transglycosylase</fullName>
    </recommendedName>
</protein>
<keyword evidence="2" id="KW-0732">Signal</keyword>
<comment type="caution">
    <text evidence="3">The sequence shown here is derived from an EMBL/GenBank/DDBJ whole genome shotgun (WGS) entry which is preliminary data.</text>
</comment>
<feature type="compositionally biased region" description="Polar residues" evidence="1">
    <location>
        <begin position="99"/>
        <end position="110"/>
    </location>
</feature>
<name>A0ABV2E910_9STAP</name>
<evidence type="ECO:0000256" key="1">
    <source>
        <dbReference type="SAM" id="MobiDB-lite"/>
    </source>
</evidence>
<evidence type="ECO:0000313" key="4">
    <source>
        <dbReference type="Proteomes" id="UP001549019"/>
    </source>
</evidence>
<sequence length="232" mass="25079">MKKTILTTTLALGLGIGGFTAADDAEASEHNINKQELAEMAQSHSSELDDAPLHEGEYHYNFNLNNVDYDFKSDGVNYTWAYGNGAAQPEAAEQPAPQVNETPVQQEQPAQETVEVTQEAPQVEEAQEAPAQTVQQPAQDSQSAAPAESGSTKAQFLEAGGTEAMWENIVMPESSGNPDAVNELGYRGLGQTKESWGTGSVAEQTSGMINYAEERYGSVEAAMEFRNANNWW</sequence>